<evidence type="ECO:0000313" key="3">
    <source>
        <dbReference type="Proteomes" id="UP001295684"/>
    </source>
</evidence>
<feature type="domain" description="Thioredoxin" evidence="1">
    <location>
        <begin position="17"/>
        <end position="115"/>
    </location>
</feature>
<evidence type="ECO:0000259" key="1">
    <source>
        <dbReference type="Pfam" id="PF00085"/>
    </source>
</evidence>
<dbReference type="InterPro" id="IPR050620">
    <property type="entry name" value="Thioredoxin_H-type-like"/>
</dbReference>
<dbReference type="InterPro" id="IPR036249">
    <property type="entry name" value="Thioredoxin-like_sf"/>
</dbReference>
<dbReference type="InterPro" id="IPR013766">
    <property type="entry name" value="Thioredoxin_domain"/>
</dbReference>
<comment type="caution">
    <text evidence="2">The sequence shown here is derived from an EMBL/GenBank/DDBJ whole genome shotgun (WGS) entry which is preliminary data.</text>
</comment>
<dbReference type="Pfam" id="PF00085">
    <property type="entry name" value="Thioredoxin"/>
    <property type="match status" value="1"/>
</dbReference>
<evidence type="ECO:0000313" key="2">
    <source>
        <dbReference type="EMBL" id="CAI2384810.1"/>
    </source>
</evidence>
<dbReference type="PANTHER" id="PTHR10438">
    <property type="entry name" value="THIOREDOXIN"/>
    <property type="match status" value="1"/>
</dbReference>
<protein>
    <recommendedName>
        <fullName evidence="1">Thioredoxin domain-containing protein</fullName>
    </recommendedName>
</protein>
<dbReference type="AlphaFoldDB" id="A0AAD1Y4V2"/>
<name>A0AAD1Y4V2_EUPCR</name>
<dbReference type="PANTHER" id="PTHR10438:SF468">
    <property type="entry name" value="THIOREDOXIN-1-RELATED"/>
    <property type="match status" value="1"/>
</dbReference>
<dbReference type="InterPro" id="IPR017937">
    <property type="entry name" value="Thioredoxin_CS"/>
</dbReference>
<organism evidence="2 3">
    <name type="scientific">Euplotes crassus</name>
    <dbReference type="NCBI Taxonomy" id="5936"/>
    <lineage>
        <taxon>Eukaryota</taxon>
        <taxon>Sar</taxon>
        <taxon>Alveolata</taxon>
        <taxon>Ciliophora</taxon>
        <taxon>Intramacronucleata</taxon>
        <taxon>Spirotrichea</taxon>
        <taxon>Hypotrichia</taxon>
        <taxon>Euplotida</taxon>
        <taxon>Euplotidae</taxon>
        <taxon>Moneuplotes</taxon>
    </lineage>
</organism>
<dbReference type="PROSITE" id="PS00194">
    <property type="entry name" value="THIOREDOXIN_1"/>
    <property type="match status" value="1"/>
</dbReference>
<dbReference type="Proteomes" id="UP001295684">
    <property type="component" value="Unassembled WGS sequence"/>
</dbReference>
<reference evidence="2" key="1">
    <citation type="submission" date="2023-07" db="EMBL/GenBank/DDBJ databases">
        <authorList>
            <consortium name="AG Swart"/>
            <person name="Singh M."/>
            <person name="Singh A."/>
            <person name="Seah K."/>
            <person name="Emmerich C."/>
        </authorList>
    </citation>
    <scope>NUCLEOTIDE SEQUENCE</scope>
    <source>
        <strain evidence="2">DP1</strain>
    </source>
</reference>
<proteinExistence type="predicted"/>
<gene>
    <name evidence="2" type="ORF">ECRASSUSDP1_LOCUS26347</name>
</gene>
<accession>A0AAD1Y4V2</accession>
<keyword evidence="3" id="KW-1185">Reference proteome</keyword>
<dbReference type="EMBL" id="CAMPGE010027157">
    <property type="protein sequence ID" value="CAI2384810.1"/>
    <property type="molecule type" value="Genomic_DNA"/>
</dbReference>
<dbReference type="Gene3D" id="3.40.30.10">
    <property type="entry name" value="Glutaredoxin"/>
    <property type="match status" value="1"/>
</dbReference>
<dbReference type="SUPFAM" id="SSF52833">
    <property type="entry name" value="Thioredoxin-like"/>
    <property type="match status" value="1"/>
</dbReference>
<sequence length="126" mass="14577">MAGKQQKEFIKVLESQEDFDKVRDRDYPKCVVVDVHLTWCGPCEVMVPNFRTMFFSYDDADERLEIYTMDSSLFEDEAVKEQIGEVTCKPKFIVIIEGEIKGVIEGADFTKLFDLVDKHIPSLDQD</sequence>